<evidence type="ECO:0000313" key="6">
    <source>
        <dbReference type="EMBL" id="KAA6187303.1"/>
    </source>
</evidence>
<sequence length="250" mass="26838">MARIDLDGVSVTFPIYDSRRRSLKNRLIAAGTGGRIEYRTASETDIEALADVSFALADGARVGLVGHNGAGKSTLLRVLAGIYAPCSGTIHVQGHIAPLFDISLGIDPEASGYENILIRGLFLGLSRREVKAKTEEIAEFTELGSFLDLPVRTYSTGMQLRLAFAVATAIDPEILLIDEGIAAGDAAFLEKANARLRAFASKASIIVLASHANQLIREICDSAILLEQGRVLMRGPVEEVLAAYEARRSK</sequence>
<comment type="similarity">
    <text evidence="1">Belongs to the ABC transporter superfamily.</text>
</comment>
<protein>
    <submittedName>
        <fullName evidence="6">ABC transporter ATP-binding protein</fullName>
    </submittedName>
</protein>
<dbReference type="InterPro" id="IPR003439">
    <property type="entry name" value="ABC_transporter-like_ATP-bd"/>
</dbReference>
<dbReference type="AlphaFoldDB" id="A0A5M8FU44"/>
<evidence type="ECO:0000256" key="1">
    <source>
        <dbReference type="ARBA" id="ARBA00005417"/>
    </source>
</evidence>
<dbReference type="GO" id="GO:0140359">
    <property type="term" value="F:ABC-type transporter activity"/>
    <property type="evidence" value="ECO:0007669"/>
    <property type="project" value="InterPro"/>
</dbReference>
<dbReference type="OrthoDB" id="9778870at2"/>
<keyword evidence="7" id="KW-1185">Reference proteome</keyword>
<keyword evidence="3" id="KW-0547">Nucleotide-binding</keyword>
<dbReference type="RefSeq" id="WP_150089854.1">
    <property type="nucleotide sequence ID" value="NZ_JBFUOH010000013.1"/>
</dbReference>
<dbReference type="CDD" id="cd03220">
    <property type="entry name" value="ABC_KpsT_Wzt"/>
    <property type="match status" value="1"/>
</dbReference>
<comment type="caution">
    <text evidence="6">The sequence shown here is derived from an EMBL/GenBank/DDBJ whole genome shotgun (WGS) entry which is preliminary data.</text>
</comment>
<dbReference type="Gene3D" id="3.40.50.300">
    <property type="entry name" value="P-loop containing nucleotide triphosphate hydrolases"/>
    <property type="match status" value="1"/>
</dbReference>
<dbReference type="GO" id="GO:0016020">
    <property type="term" value="C:membrane"/>
    <property type="evidence" value="ECO:0007669"/>
    <property type="project" value="InterPro"/>
</dbReference>
<dbReference type="Pfam" id="PF00005">
    <property type="entry name" value="ABC_tran"/>
    <property type="match status" value="1"/>
</dbReference>
<evidence type="ECO:0000256" key="2">
    <source>
        <dbReference type="ARBA" id="ARBA00022448"/>
    </source>
</evidence>
<evidence type="ECO:0000259" key="5">
    <source>
        <dbReference type="PROSITE" id="PS50893"/>
    </source>
</evidence>
<accession>A0A5M8FU44</accession>
<dbReference type="InterPro" id="IPR015860">
    <property type="entry name" value="ABC_transpr_TagH-like"/>
</dbReference>
<dbReference type="PANTHER" id="PTHR46743:SF2">
    <property type="entry name" value="TEICHOIC ACIDS EXPORT ATP-BINDING PROTEIN TAGH"/>
    <property type="match status" value="1"/>
</dbReference>
<proteinExistence type="inferred from homology"/>
<reference evidence="6 7" key="1">
    <citation type="submission" date="2019-09" db="EMBL/GenBank/DDBJ databases">
        <title>Whole-genome sequence of the purple sulfur bacterium Thiohalocapsa marina DSM 19078.</title>
        <authorList>
            <person name="Kyndt J.A."/>
            <person name="Meyer T.E."/>
        </authorList>
    </citation>
    <scope>NUCLEOTIDE SEQUENCE [LARGE SCALE GENOMIC DNA]</scope>
    <source>
        <strain evidence="6 7">DSM 19078</strain>
    </source>
</reference>
<organism evidence="6 7">
    <name type="scientific">Thiohalocapsa marina</name>
    <dbReference type="NCBI Taxonomy" id="424902"/>
    <lineage>
        <taxon>Bacteria</taxon>
        <taxon>Pseudomonadati</taxon>
        <taxon>Pseudomonadota</taxon>
        <taxon>Gammaproteobacteria</taxon>
        <taxon>Chromatiales</taxon>
        <taxon>Chromatiaceae</taxon>
        <taxon>Thiohalocapsa</taxon>
    </lineage>
</organism>
<dbReference type="InterPro" id="IPR027417">
    <property type="entry name" value="P-loop_NTPase"/>
</dbReference>
<dbReference type="PROSITE" id="PS50893">
    <property type="entry name" value="ABC_TRANSPORTER_2"/>
    <property type="match status" value="1"/>
</dbReference>
<dbReference type="Proteomes" id="UP000322981">
    <property type="component" value="Unassembled WGS sequence"/>
</dbReference>
<evidence type="ECO:0000256" key="3">
    <source>
        <dbReference type="ARBA" id="ARBA00022741"/>
    </source>
</evidence>
<name>A0A5M8FU44_9GAMM</name>
<dbReference type="GO" id="GO:0016887">
    <property type="term" value="F:ATP hydrolysis activity"/>
    <property type="evidence" value="ECO:0007669"/>
    <property type="project" value="InterPro"/>
</dbReference>
<dbReference type="InterPro" id="IPR003593">
    <property type="entry name" value="AAA+_ATPase"/>
</dbReference>
<evidence type="ECO:0000256" key="4">
    <source>
        <dbReference type="ARBA" id="ARBA00022840"/>
    </source>
</evidence>
<keyword evidence="2" id="KW-0813">Transport</keyword>
<gene>
    <name evidence="6" type="ORF">F2Q65_01890</name>
</gene>
<keyword evidence="4 6" id="KW-0067">ATP-binding</keyword>
<dbReference type="EMBL" id="VWXX01000002">
    <property type="protein sequence ID" value="KAA6187303.1"/>
    <property type="molecule type" value="Genomic_DNA"/>
</dbReference>
<dbReference type="SMART" id="SM00382">
    <property type="entry name" value="AAA"/>
    <property type="match status" value="1"/>
</dbReference>
<evidence type="ECO:0000313" key="7">
    <source>
        <dbReference type="Proteomes" id="UP000322981"/>
    </source>
</evidence>
<dbReference type="PANTHER" id="PTHR46743">
    <property type="entry name" value="TEICHOIC ACIDS EXPORT ATP-BINDING PROTEIN TAGH"/>
    <property type="match status" value="1"/>
</dbReference>
<feature type="domain" description="ABC transporter" evidence="5">
    <location>
        <begin position="34"/>
        <end position="250"/>
    </location>
</feature>
<dbReference type="InterPro" id="IPR050683">
    <property type="entry name" value="Bact_Polysacc_Export_ATP-bd"/>
</dbReference>
<dbReference type="GO" id="GO:0005524">
    <property type="term" value="F:ATP binding"/>
    <property type="evidence" value="ECO:0007669"/>
    <property type="project" value="UniProtKB-KW"/>
</dbReference>
<dbReference type="SUPFAM" id="SSF52540">
    <property type="entry name" value="P-loop containing nucleoside triphosphate hydrolases"/>
    <property type="match status" value="1"/>
</dbReference>